<keyword evidence="3" id="KW-0843">Virulence</keyword>
<comment type="subcellular location">
    <subcellularLocation>
        <location evidence="1">Secreted</location>
    </subcellularLocation>
</comment>
<dbReference type="InterPro" id="IPR003284">
    <property type="entry name" value="Sal_SpvB"/>
</dbReference>
<accession>A0A150T7X9</accession>
<evidence type="ECO:0000313" key="4">
    <source>
        <dbReference type="EMBL" id="KYG00647.1"/>
    </source>
</evidence>
<dbReference type="GO" id="GO:0005576">
    <property type="term" value="C:extracellular region"/>
    <property type="evidence" value="ECO:0007669"/>
    <property type="project" value="UniProtKB-SubCell"/>
</dbReference>
<keyword evidence="2" id="KW-0964">Secreted</keyword>
<proteinExistence type="predicted"/>
<dbReference type="AlphaFoldDB" id="A0A150T7X9"/>
<gene>
    <name evidence="4" type="ORF">BE21_57210</name>
</gene>
<name>A0A150T7X9_SORCE</name>
<comment type="caution">
    <text evidence="4">The sequence shown here is derived from an EMBL/GenBank/DDBJ whole genome shotgun (WGS) entry which is preliminary data.</text>
</comment>
<dbReference type="EMBL" id="JEME01003393">
    <property type="protein sequence ID" value="KYG00647.1"/>
    <property type="molecule type" value="Genomic_DNA"/>
</dbReference>
<evidence type="ECO:0000313" key="5">
    <source>
        <dbReference type="Proteomes" id="UP000075502"/>
    </source>
</evidence>
<dbReference type="Pfam" id="PF03534">
    <property type="entry name" value="SpvB"/>
    <property type="match status" value="1"/>
</dbReference>
<organism evidence="4 5">
    <name type="scientific">Sorangium cellulosum</name>
    <name type="common">Polyangium cellulosum</name>
    <dbReference type="NCBI Taxonomy" id="56"/>
    <lineage>
        <taxon>Bacteria</taxon>
        <taxon>Pseudomonadati</taxon>
        <taxon>Myxococcota</taxon>
        <taxon>Polyangia</taxon>
        <taxon>Polyangiales</taxon>
        <taxon>Polyangiaceae</taxon>
        <taxon>Sorangium</taxon>
    </lineage>
</organism>
<protein>
    <submittedName>
        <fullName evidence="4">Uncharacterized protein</fullName>
    </submittedName>
</protein>
<evidence type="ECO:0000256" key="3">
    <source>
        <dbReference type="ARBA" id="ARBA00023026"/>
    </source>
</evidence>
<reference evidence="4 5" key="1">
    <citation type="submission" date="2014-02" db="EMBL/GenBank/DDBJ databases">
        <title>The small core and large imbalanced accessory genome model reveals a collaborative survival strategy of Sorangium cellulosum strains in nature.</title>
        <authorList>
            <person name="Han K."/>
            <person name="Peng R."/>
            <person name="Blom J."/>
            <person name="Li Y.-Z."/>
        </authorList>
    </citation>
    <scope>NUCLEOTIDE SEQUENCE [LARGE SCALE GENOMIC DNA]</scope>
    <source>
        <strain evidence="4 5">So0007-03</strain>
    </source>
</reference>
<evidence type="ECO:0000256" key="2">
    <source>
        <dbReference type="ARBA" id="ARBA00022525"/>
    </source>
</evidence>
<dbReference type="GO" id="GO:0005737">
    <property type="term" value="C:cytoplasm"/>
    <property type="evidence" value="ECO:0007669"/>
    <property type="project" value="InterPro"/>
</dbReference>
<sequence length="100" mass="10086">MNVDLDIEGPVHPEDDLLGTICPAYDATELPADLPRSETVAAGAIGGTFSASSTGEATYTMPLAVPPGRAGMQPELAVSYDSSGGEGVLGMGFSVTGLSR</sequence>
<evidence type="ECO:0000256" key="1">
    <source>
        <dbReference type="ARBA" id="ARBA00004613"/>
    </source>
</evidence>
<dbReference type="Proteomes" id="UP000075502">
    <property type="component" value="Unassembled WGS sequence"/>
</dbReference>